<sequence>MAYSFFAFISRMRYISRWGLMRNTEQENIQEHSHMVAVLAHALAVIRRDVFHQDADPEGAATAALYHDAPEIFTGDLPTPVKYYNPEIRTAYREVESVSAGKLLAMLPEELRGAYEHLLHEDYDEGTKALVKAADKLSAHIKCLEELKAGNREFQQAAEQTRAAVEAMGLPEAGYFMEHFLPAFGLTLDELQ</sequence>
<evidence type="ECO:0008006" key="2">
    <source>
        <dbReference type="Google" id="ProtNLM"/>
    </source>
</evidence>
<dbReference type="SUPFAM" id="SSF109604">
    <property type="entry name" value="HD-domain/PDEase-like"/>
    <property type="match status" value="1"/>
</dbReference>
<dbReference type="InterPro" id="IPR003607">
    <property type="entry name" value="HD/PDEase_dom"/>
</dbReference>
<organism evidence="1">
    <name type="scientific">uncultured Eubacteriales bacterium</name>
    <dbReference type="NCBI Taxonomy" id="172733"/>
    <lineage>
        <taxon>Bacteria</taxon>
        <taxon>Bacillati</taxon>
        <taxon>Bacillota</taxon>
        <taxon>Clostridia</taxon>
        <taxon>Eubacteriales</taxon>
        <taxon>environmental samples</taxon>
    </lineage>
</organism>
<dbReference type="Gene3D" id="1.10.3210.10">
    <property type="entry name" value="Hypothetical protein af1432"/>
    <property type="match status" value="1"/>
</dbReference>
<proteinExistence type="predicted"/>
<dbReference type="NCBIfam" id="NF003009">
    <property type="entry name" value="PRK03826.1"/>
    <property type="match status" value="1"/>
</dbReference>
<dbReference type="EMBL" id="FLUN01000001">
    <property type="protein sequence ID" value="SBW09881.1"/>
    <property type="molecule type" value="Genomic_DNA"/>
</dbReference>
<name>A0A212KE13_9FIRM</name>
<dbReference type="AlphaFoldDB" id="A0A212KE13"/>
<dbReference type="Pfam" id="PF12917">
    <property type="entry name" value="YfbR-like"/>
    <property type="match status" value="1"/>
</dbReference>
<gene>
    <name evidence="1" type="ORF">KL86CLO1_12759</name>
</gene>
<protein>
    <recommendedName>
        <fullName evidence="2">5'-deoxynucleotidase</fullName>
    </recommendedName>
</protein>
<evidence type="ECO:0000313" key="1">
    <source>
        <dbReference type="EMBL" id="SBW09881.1"/>
    </source>
</evidence>
<dbReference type="CDD" id="cd00077">
    <property type="entry name" value="HDc"/>
    <property type="match status" value="1"/>
</dbReference>
<accession>A0A212KE13</accession>
<reference evidence="1" key="1">
    <citation type="submission" date="2016-04" db="EMBL/GenBank/DDBJ databases">
        <authorList>
            <person name="Evans L.H."/>
            <person name="Alamgir A."/>
            <person name="Owens N."/>
            <person name="Weber N.D."/>
            <person name="Virtaneva K."/>
            <person name="Barbian K."/>
            <person name="Babar A."/>
            <person name="Rosenke K."/>
        </authorList>
    </citation>
    <scope>NUCLEOTIDE SEQUENCE</scope>
    <source>
        <strain evidence="1">86</strain>
    </source>
</reference>